<name>A0A2P2IJG5_RHIMU</name>
<dbReference type="EMBL" id="GGEC01000872">
    <property type="protein sequence ID" value="MBW81355.1"/>
    <property type="molecule type" value="Transcribed_RNA"/>
</dbReference>
<dbReference type="AlphaFoldDB" id="A0A2P2IJG5"/>
<organism evidence="1">
    <name type="scientific">Rhizophora mucronata</name>
    <name type="common">Asiatic mangrove</name>
    <dbReference type="NCBI Taxonomy" id="61149"/>
    <lineage>
        <taxon>Eukaryota</taxon>
        <taxon>Viridiplantae</taxon>
        <taxon>Streptophyta</taxon>
        <taxon>Embryophyta</taxon>
        <taxon>Tracheophyta</taxon>
        <taxon>Spermatophyta</taxon>
        <taxon>Magnoliopsida</taxon>
        <taxon>eudicotyledons</taxon>
        <taxon>Gunneridae</taxon>
        <taxon>Pentapetalae</taxon>
        <taxon>rosids</taxon>
        <taxon>fabids</taxon>
        <taxon>Malpighiales</taxon>
        <taxon>Rhizophoraceae</taxon>
        <taxon>Rhizophora</taxon>
    </lineage>
</organism>
<sequence length="45" mass="5179">MNQVSNVVVEANILIQKIVPSSWKIRIQIEKKKKGKTNPVISYKQ</sequence>
<accession>A0A2P2IJG5</accession>
<reference evidence="1" key="1">
    <citation type="submission" date="2018-02" db="EMBL/GenBank/DDBJ databases">
        <title>Rhizophora mucronata_Transcriptome.</title>
        <authorList>
            <person name="Meera S.P."/>
            <person name="Sreeshan A."/>
            <person name="Augustine A."/>
        </authorList>
    </citation>
    <scope>NUCLEOTIDE SEQUENCE</scope>
    <source>
        <tissue evidence="1">Leaf</tissue>
    </source>
</reference>
<proteinExistence type="predicted"/>
<evidence type="ECO:0000313" key="1">
    <source>
        <dbReference type="EMBL" id="MBW81355.1"/>
    </source>
</evidence>
<protein>
    <submittedName>
        <fullName evidence="1">Uncharacterized protein</fullName>
    </submittedName>
</protein>